<feature type="transmembrane region" description="Helical" evidence="7">
    <location>
        <begin position="6"/>
        <end position="30"/>
    </location>
</feature>
<evidence type="ECO:0000313" key="9">
    <source>
        <dbReference type="EMBL" id="MDI1487055.1"/>
    </source>
</evidence>
<protein>
    <recommendedName>
        <fullName evidence="8">Rhodopsin domain-containing protein</fullName>
    </recommendedName>
</protein>
<dbReference type="EMBL" id="JAPUFD010000004">
    <property type="protein sequence ID" value="MDI1487055.1"/>
    <property type="molecule type" value="Genomic_DNA"/>
</dbReference>
<dbReference type="InterPro" id="IPR049326">
    <property type="entry name" value="Rhodopsin_dom_fungi"/>
</dbReference>
<dbReference type="PANTHER" id="PTHR33048:SF47">
    <property type="entry name" value="INTEGRAL MEMBRANE PROTEIN-RELATED"/>
    <property type="match status" value="1"/>
</dbReference>
<dbReference type="InterPro" id="IPR052337">
    <property type="entry name" value="SAT4-like"/>
</dbReference>
<proteinExistence type="inferred from homology"/>
<dbReference type="Proteomes" id="UP001161017">
    <property type="component" value="Unassembled WGS sequence"/>
</dbReference>
<feature type="compositionally biased region" description="Basic and acidic residues" evidence="6">
    <location>
        <begin position="351"/>
        <end position="365"/>
    </location>
</feature>
<keyword evidence="2 7" id="KW-0812">Transmembrane</keyword>
<evidence type="ECO:0000256" key="4">
    <source>
        <dbReference type="ARBA" id="ARBA00023136"/>
    </source>
</evidence>
<keyword evidence="10" id="KW-1185">Reference proteome</keyword>
<comment type="similarity">
    <text evidence="5">Belongs to the SAT4 family.</text>
</comment>
<feature type="transmembrane region" description="Helical" evidence="7">
    <location>
        <begin position="239"/>
        <end position="259"/>
    </location>
</feature>
<sequence length="442" mass="50314">MDRVLIGVNWAVFGPSWIAVILRTITRIWISRNFGWDDAVMLVTQALNSVGMGFVMLEVYWGLGQHKYYIKPDHWVGFLKYNYLDWCQVFLTLALCKIAICLFLLRISKFDRWRKFLYGMIAFLAVSHVAITLLFIFQCNPVNKVWDIHVPGTCWSKYHMEILIIVQGVLSIVTDIIGALFPILLIRNMKLPRRQRLALNLLMGLGFLTATVCTIRTAFSYEVKADDASWQGVPNAICRMLEINFGIIAACAPMIRPMWNLGRRKYRQKFGPASKTSMRTPMSRLQWYRPPVSGPWYRKWGRRFYWGVPRPPVSKTSSTKSMNPNGRDSGVEENEKAVLPAPNPVVVPKQHVPESKWPQRYEIERPANATWAKDDAEAGPKTPKTSSSQGNSQSFDLPLQGVRSDDWNSQYGTAAGVGEGGGFDDDEEPPDWGGYQFHRAVV</sequence>
<keyword evidence="3 7" id="KW-1133">Transmembrane helix</keyword>
<comment type="subcellular location">
    <subcellularLocation>
        <location evidence="1">Membrane</location>
        <topology evidence="1">Multi-pass membrane protein</topology>
    </subcellularLocation>
</comment>
<evidence type="ECO:0000256" key="1">
    <source>
        <dbReference type="ARBA" id="ARBA00004141"/>
    </source>
</evidence>
<evidence type="ECO:0000259" key="8">
    <source>
        <dbReference type="Pfam" id="PF20684"/>
    </source>
</evidence>
<reference evidence="9" key="1">
    <citation type="journal article" date="2023" name="Genome Biol. Evol.">
        <title>First Whole Genome Sequence and Flow Cytometry Genome Size Data for the Lichen-Forming Fungus Ramalina farinacea (Ascomycota).</title>
        <authorList>
            <person name="Llewellyn T."/>
            <person name="Mian S."/>
            <person name="Hill R."/>
            <person name="Leitch I.J."/>
            <person name="Gaya E."/>
        </authorList>
    </citation>
    <scope>NUCLEOTIDE SEQUENCE</scope>
    <source>
        <strain evidence="9">LIQ254RAFAR</strain>
    </source>
</reference>
<evidence type="ECO:0000313" key="10">
    <source>
        <dbReference type="Proteomes" id="UP001161017"/>
    </source>
</evidence>
<feature type="compositionally biased region" description="Polar residues" evidence="6">
    <location>
        <begin position="314"/>
        <end position="326"/>
    </location>
</feature>
<dbReference type="PANTHER" id="PTHR33048">
    <property type="entry name" value="PTH11-LIKE INTEGRAL MEMBRANE PROTEIN (AFU_ORTHOLOGUE AFUA_5G11245)"/>
    <property type="match status" value="1"/>
</dbReference>
<feature type="domain" description="Rhodopsin" evidence="8">
    <location>
        <begin position="22"/>
        <end position="259"/>
    </location>
</feature>
<feature type="transmembrane region" description="Helical" evidence="7">
    <location>
        <begin position="197"/>
        <end position="219"/>
    </location>
</feature>
<gene>
    <name evidence="9" type="ORF">OHK93_006318</name>
</gene>
<name>A0AA43QMM2_9LECA</name>
<dbReference type="AlphaFoldDB" id="A0AA43QMM2"/>
<evidence type="ECO:0000256" key="7">
    <source>
        <dbReference type="SAM" id="Phobius"/>
    </source>
</evidence>
<feature type="transmembrane region" description="Helical" evidence="7">
    <location>
        <begin position="162"/>
        <end position="185"/>
    </location>
</feature>
<accession>A0AA43QMM2</accession>
<feature type="transmembrane region" description="Helical" evidence="7">
    <location>
        <begin position="83"/>
        <end position="105"/>
    </location>
</feature>
<evidence type="ECO:0000256" key="6">
    <source>
        <dbReference type="SAM" id="MobiDB-lite"/>
    </source>
</evidence>
<dbReference type="GO" id="GO:0016020">
    <property type="term" value="C:membrane"/>
    <property type="evidence" value="ECO:0007669"/>
    <property type="project" value="UniProtKB-SubCell"/>
</dbReference>
<dbReference type="Pfam" id="PF20684">
    <property type="entry name" value="Fung_rhodopsin"/>
    <property type="match status" value="1"/>
</dbReference>
<evidence type="ECO:0000256" key="3">
    <source>
        <dbReference type="ARBA" id="ARBA00022989"/>
    </source>
</evidence>
<feature type="region of interest" description="Disordered" evidence="6">
    <location>
        <begin position="313"/>
        <end position="442"/>
    </location>
</feature>
<feature type="compositionally biased region" description="Low complexity" evidence="6">
    <location>
        <begin position="337"/>
        <end position="348"/>
    </location>
</feature>
<comment type="caution">
    <text evidence="9">The sequence shown here is derived from an EMBL/GenBank/DDBJ whole genome shotgun (WGS) entry which is preliminary data.</text>
</comment>
<organism evidence="9 10">
    <name type="scientific">Ramalina farinacea</name>
    <dbReference type="NCBI Taxonomy" id="258253"/>
    <lineage>
        <taxon>Eukaryota</taxon>
        <taxon>Fungi</taxon>
        <taxon>Dikarya</taxon>
        <taxon>Ascomycota</taxon>
        <taxon>Pezizomycotina</taxon>
        <taxon>Lecanoromycetes</taxon>
        <taxon>OSLEUM clade</taxon>
        <taxon>Lecanoromycetidae</taxon>
        <taxon>Lecanorales</taxon>
        <taxon>Lecanorineae</taxon>
        <taxon>Ramalinaceae</taxon>
        <taxon>Ramalina</taxon>
    </lineage>
</organism>
<evidence type="ECO:0000256" key="5">
    <source>
        <dbReference type="ARBA" id="ARBA00038359"/>
    </source>
</evidence>
<feature type="transmembrane region" description="Helical" evidence="7">
    <location>
        <begin position="42"/>
        <end position="63"/>
    </location>
</feature>
<keyword evidence="4 7" id="KW-0472">Membrane</keyword>
<feature type="compositionally biased region" description="Polar residues" evidence="6">
    <location>
        <begin position="383"/>
        <end position="395"/>
    </location>
</feature>
<evidence type="ECO:0000256" key="2">
    <source>
        <dbReference type="ARBA" id="ARBA00022692"/>
    </source>
</evidence>
<feature type="transmembrane region" description="Helical" evidence="7">
    <location>
        <begin position="117"/>
        <end position="137"/>
    </location>
</feature>